<evidence type="ECO:0000313" key="2">
    <source>
        <dbReference type="Proteomes" id="UP000076532"/>
    </source>
</evidence>
<dbReference type="AlphaFoldDB" id="A0A166BEK9"/>
<name>A0A166BEK9_9AGAM</name>
<evidence type="ECO:0000313" key="1">
    <source>
        <dbReference type="EMBL" id="KZP12566.1"/>
    </source>
</evidence>
<reference evidence="1 2" key="1">
    <citation type="journal article" date="2016" name="Mol. Biol. Evol.">
        <title>Comparative Genomics of Early-Diverging Mushroom-Forming Fungi Provides Insights into the Origins of Lignocellulose Decay Capabilities.</title>
        <authorList>
            <person name="Nagy L.G."/>
            <person name="Riley R."/>
            <person name="Tritt A."/>
            <person name="Adam C."/>
            <person name="Daum C."/>
            <person name="Floudas D."/>
            <person name="Sun H."/>
            <person name="Yadav J.S."/>
            <person name="Pangilinan J."/>
            <person name="Larsson K.H."/>
            <person name="Matsuura K."/>
            <person name="Barry K."/>
            <person name="Labutti K."/>
            <person name="Kuo R."/>
            <person name="Ohm R.A."/>
            <person name="Bhattacharya S.S."/>
            <person name="Shirouzu T."/>
            <person name="Yoshinaga Y."/>
            <person name="Martin F.M."/>
            <person name="Grigoriev I.V."/>
            <person name="Hibbett D.S."/>
        </authorList>
    </citation>
    <scope>NUCLEOTIDE SEQUENCE [LARGE SCALE GENOMIC DNA]</scope>
    <source>
        <strain evidence="1 2">CBS 109695</strain>
    </source>
</reference>
<proteinExistence type="predicted"/>
<dbReference type="Proteomes" id="UP000076532">
    <property type="component" value="Unassembled WGS sequence"/>
</dbReference>
<gene>
    <name evidence="1" type="ORF">FIBSPDRAFT_836022</name>
</gene>
<protein>
    <submittedName>
        <fullName evidence="1">Uncharacterized protein</fullName>
    </submittedName>
</protein>
<organism evidence="1 2">
    <name type="scientific">Athelia psychrophila</name>
    <dbReference type="NCBI Taxonomy" id="1759441"/>
    <lineage>
        <taxon>Eukaryota</taxon>
        <taxon>Fungi</taxon>
        <taxon>Dikarya</taxon>
        <taxon>Basidiomycota</taxon>
        <taxon>Agaricomycotina</taxon>
        <taxon>Agaricomycetes</taxon>
        <taxon>Agaricomycetidae</taxon>
        <taxon>Atheliales</taxon>
        <taxon>Atheliaceae</taxon>
        <taxon>Athelia</taxon>
    </lineage>
</organism>
<dbReference type="PANTHER" id="PTHR41390">
    <property type="entry name" value="CHROMOSOME 7, WHOLE GENOME SHOTGUN SEQUENCE"/>
    <property type="match status" value="1"/>
</dbReference>
<dbReference type="PANTHER" id="PTHR41390:SF1">
    <property type="entry name" value="NADH-UBIQUINONE OXIDOREDUCTASE 213 KDA SUBUNIT"/>
    <property type="match status" value="1"/>
</dbReference>
<sequence>MDSAEFISVAKGTLITSLTTGLGVGAYEVLQGRRAGPLAAASALNGGLVAATFFSVREYAISPLLAANLTRPQHDKIAGNELVKSWTDMRKHNLLDSAVSGALTGGMFNTWQRGRVGTLPGLCTGALVCAILQWGANELEIARVRYVSQNPYKPPAVLPITAEKKGLTERVFTAVGFKKITDEEHLVKLRATRDSTLIQIEKLEAEEKKSVGEEGRH</sequence>
<accession>A0A166BEK9</accession>
<dbReference type="EMBL" id="KV417645">
    <property type="protein sequence ID" value="KZP12566.1"/>
    <property type="molecule type" value="Genomic_DNA"/>
</dbReference>
<dbReference type="OrthoDB" id="3366659at2759"/>
<keyword evidence="2" id="KW-1185">Reference proteome</keyword>
<dbReference type="STRING" id="436010.A0A166BEK9"/>